<dbReference type="PANTHER" id="PTHR43124:SF3">
    <property type="entry name" value="CHLORAMPHENICOL EFFLUX PUMP RV0191"/>
    <property type="match status" value="1"/>
</dbReference>
<evidence type="ECO:0000313" key="9">
    <source>
        <dbReference type="EMBL" id="SFF94464.1"/>
    </source>
</evidence>
<proteinExistence type="predicted"/>
<evidence type="ECO:0000256" key="3">
    <source>
        <dbReference type="ARBA" id="ARBA00022692"/>
    </source>
</evidence>
<evidence type="ECO:0000256" key="6">
    <source>
        <dbReference type="SAM" id="MobiDB-lite"/>
    </source>
</evidence>
<dbReference type="GO" id="GO:0022857">
    <property type="term" value="F:transmembrane transporter activity"/>
    <property type="evidence" value="ECO:0007669"/>
    <property type="project" value="InterPro"/>
</dbReference>
<feature type="domain" description="Major facilitator superfamily (MFS) profile" evidence="8">
    <location>
        <begin position="11"/>
        <end position="385"/>
    </location>
</feature>
<evidence type="ECO:0000256" key="7">
    <source>
        <dbReference type="SAM" id="Phobius"/>
    </source>
</evidence>
<dbReference type="OrthoDB" id="106589at2"/>
<sequence>MRSAPSRQLAPIRLLQMNAFVSILDRFAMPPLLIAIAADLDVPLSAVVQAAGAYFLAYGLSQPLWGVVSDSLGLVRTMRLALAVAGLAAVAAAFAWTPLALGLARGVGGAFFGAAYPAGIIYVGDTVPSDRRQRELTRLMVGWACGTALASVGAGVVAQLFTWRAVFVVTGLGALALSVMLRLLDEPPRTRAHHNPMAPFLTVARSRTALFVLVLAFVEGGVLLGVLTLLPTAIEAAGASTALAGGITAIYGVTVLVFATVVGRLSRRLPASRLIAVGAAATVAACLLLSLSRTAPAAVAVAILLGLAWAAMHSSLQTWATDVLPAARATLVSLFAGALFCGSAVAAVAVADLADGGRYRLIFLTAGLVAVPLGLVAVWGRARWRRPGRRSPGIPPLQHRPSRWSPTLPPPTASPDPSCSPPPAGRVFRRTTRYSDAAEELNP</sequence>
<dbReference type="InterPro" id="IPR011701">
    <property type="entry name" value="MFS"/>
</dbReference>
<keyword evidence="3 7" id="KW-0812">Transmembrane</keyword>
<dbReference type="AlphaFoldDB" id="A0A1I2MSF7"/>
<dbReference type="RefSeq" id="WP_092203987.1">
    <property type="nucleotide sequence ID" value="NZ_FOND01000035.1"/>
</dbReference>
<keyword evidence="10" id="KW-1185">Reference proteome</keyword>
<dbReference type="PANTHER" id="PTHR43124">
    <property type="entry name" value="PURINE EFFLUX PUMP PBUE"/>
    <property type="match status" value="1"/>
</dbReference>
<evidence type="ECO:0000256" key="5">
    <source>
        <dbReference type="ARBA" id="ARBA00023136"/>
    </source>
</evidence>
<organism evidence="9 10">
    <name type="scientific">Blastococcus tunisiensis</name>
    <dbReference type="NCBI Taxonomy" id="1798228"/>
    <lineage>
        <taxon>Bacteria</taxon>
        <taxon>Bacillati</taxon>
        <taxon>Actinomycetota</taxon>
        <taxon>Actinomycetes</taxon>
        <taxon>Geodermatophilales</taxon>
        <taxon>Geodermatophilaceae</taxon>
        <taxon>Blastococcus</taxon>
    </lineage>
</organism>
<dbReference type="PROSITE" id="PS50850">
    <property type="entry name" value="MFS"/>
    <property type="match status" value="1"/>
</dbReference>
<dbReference type="EMBL" id="FOND01000035">
    <property type="protein sequence ID" value="SFF94464.1"/>
    <property type="molecule type" value="Genomic_DNA"/>
</dbReference>
<dbReference type="GO" id="GO:0005886">
    <property type="term" value="C:plasma membrane"/>
    <property type="evidence" value="ECO:0007669"/>
    <property type="project" value="UniProtKB-SubCell"/>
</dbReference>
<reference evidence="10" key="1">
    <citation type="submission" date="2016-10" db="EMBL/GenBank/DDBJ databases">
        <authorList>
            <person name="Varghese N."/>
            <person name="Submissions S."/>
        </authorList>
    </citation>
    <scope>NUCLEOTIDE SEQUENCE [LARGE SCALE GENOMIC DNA]</scope>
    <source>
        <strain evidence="10">DSM 46838</strain>
    </source>
</reference>
<dbReference type="InterPro" id="IPR050189">
    <property type="entry name" value="MFS_Efflux_Transporters"/>
</dbReference>
<feature type="region of interest" description="Disordered" evidence="6">
    <location>
        <begin position="389"/>
        <end position="443"/>
    </location>
</feature>
<feature type="transmembrane region" description="Helical" evidence="7">
    <location>
        <begin position="242"/>
        <end position="262"/>
    </location>
</feature>
<dbReference type="SUPFAM" id="SSF103473">
    <property type="entry name" value="MFS general substrate transporter"/>
    <property type="match status" value="1"/>
</dbReference>
<feature type="transmembrane region" description="Helical" evidence="7">
    <location>
        <begin position="44"/>
        <end position="68"/>
    </location>
</feature>
<feature type="transmembrane region" description="Helical" evidence="7">
    <location>
        <begin position="103"/>
        <end position="124"/>
    </location>
</feature>
<dbReference type="InterPro" id="IPR020846">
    <property type="entry name" value="MFS_dom"/>
</dbReference>
<keyword evidence="5 7" id="KW-0472">Membrane</keyword>
<dbReference type="Gene3D" id="1.20.1250.20">
    <property type="entry name" value="MFS general substrate transporter like domains"/>
    <property type="match status" value="1"/>
</dbReference>
<dbReference type="Pfam" id="PF07690">
    <property type="entry name" value="MFS_1"/>
    <property type="match status" value="1"/>
</dbReference>
<evidence type="ECO:0000256" key="4">
    <source>
        <dbReference type="ARBA" id="ARBA00022989"/>
    </source>
</evidence>
<feature type="compositionally biased region" description="Pro residues" evidence="6">
    <location>
        <begin position="407"/>
        <end position="424"/>
    </location>
</feature>
<protein>
    <submittedName>
        <fullName evidence="9">Predicted arabinose efflux permease, MFS family</fullName>
    </submittedName>
</protein>
<feature type="transmembrane region" description="Helical" evidence="7">
    <location>
        <begin position="274"/>
        <end position="291"/>
    </location>
</feature>
<feature type="transmembrane region" description="Helical" evidence="7">
    <location>
        <begin position="328"/>
        <end position="349"/>
    </location>
</feature>
<feature type="transmembrane region" description="Helical" evidence="7">
    <location>
        <begin position="209"/>
        <end position="230"/>
    </location>
</feature>
<evidence type="ECO:0000256" key="1">
    <source>
        <dbReference type="ARBA" id="ARBA00004651"/>
    </source>
</evidence>
<feature type="transmembrane region" description="Helical" evidence="7">
    <location>
        <begin position="136"/>
        <end position="157"/>
    </location>
</feature>
<keyword evidence="4 7" id="KW-1133">Transmembrane helix</keyword>
<evidence type="ECO:0000259" key="8">
    <source>
        <dbReference type="PROSITE" id="PS50850"/>
    </source>
</evidence>
<name>A0A1I2MSF7_9ACTN</name>
<dbReference type="InterPro" id="IPR036259">
    <property type="entry name" value="MFS_trans_sf"/>
</dbReference>
<dbReference type="Proteomes" id="UP000198589">
    <property type="component" value="Unassembled WGS sequence"/>
</dbReference>
<evidence type="ECO:0000256" key="2">
    <source>
        <dbReference type="ARBA" id="ARBA00022475"/>
    </source>
</evidence>
<feature type="transmembrane region" description="Helical" evidence="7">
    <location>
        <begin position="361"/>
        <end position="380"/>
    </location>
</feature>
<comment type="subcellular location">
    <subcellularLocation>
        <location evidence="1">Cell membrane</location>
        <topology evidence="1">Multi-pass membrane protein</topology>
    </subcellularLocation>
</comment>
<feature type="transmembrane region" description="Helical" evidence="7">
    <location>
        <begin position="297"/>
        <end position="316"/>
    </location>
</feature>
<gene>
    <name evidence="9" type="ORF">SAMN05216574_13512</name>
</gene>
<feature type="transmembrane region" description="Helical" evidence="7">
    <location>
        <begin position="80"/>
        <end position="97"/>
    </location>
</feature>
<evidence type="ECO:0000313" key="10">
    <source>
        <dbReference type="Proteomes" id="UP000198589"/>
    </source>
</evidence>
<keyword evidence="2" id="KW-1003">Cell membrane</keyword>
<accession>A0A1I2MSF7</accession>
<feature type="transmembrane region" description="Helical" evidence="7">
    <location>
        <begin position="163"/>
        <end position="184"/>
    </location>
</feature>
<feature type="transmembrane region" description="Helical" evidence="7">
    <location>
        <begin position="20"/>
        <end position="38"/>
    </location>
</feature>